<name>A0A1T4JLQ9_TREPO</name>
<dbReference type="Proteomes" id="UP000190423">
    <property type="component" value="Unassembled WGS sequence"/>
</dbReference>
<proteinExistence type="inferred from homology"/>
<evidence type="ECO:0000256" key="5">
    <source>
        <dbReference type="ARBA" id="ARBA00022898"/>
    </source>
</evidence>
<dbReference type="AlphaFoldDB" id="A0A1T4JLQ9"/>
<gene>
    <name evidence="7" type="ORF">SAMN02745149_00573</name>
</gene>
<feature type="domain" description="Aminotransferase class I/classII large" evidence="6">
    <location>
        <begin position="65"/>
        <end position="418"/>
    </location>
</feature>
<comment type="cofactor">
    <cofactor evidence="1">
        <name>pyridoxal 5'-phosphate</name>
        <dbReference type="ChEBI" id="CHEBI:597326"/>
    </cofactor>
</comment>
<dbReference type="InterPro" id="IPR015421">
    <property type="entry name" value="PyrdxlP-dep_Trfase_major"/>
</dbReference>
<dbReference type="PANTHER" id="PTHR46383">
    <property type="entry name" value="ASPARTATE AMINOTRANSFERASE"/>
    <property type="match status" value="1"/>
</dbReference>
<evidence type="ECO:0000313" key="7">
    <source>
        <dbReference type="EMBL" id="SJZ31072.1"/>
    </source>
</evidence>
<keyword evidence="4 7" id="KW-0808">Transferase</keyword>
<evidence type="ECO:0000313" key="8">
    <source>
        <dbReference type="Proteomes" id="UP000190423"/>
    </source>
</evidence>
<dbReference type="RefSeq" id="WP_078932491.1">
    <property type="nucleotide sequence ID" value="NZ_FUWG01000003.1"/>
</dbReference>
<evidence type="ECO:0000256" key="1">
    <source>
        <dbReference type="ARBA" id="ARBA00001933"/>
    </source>
</evidence>
<keyword evidence="5" id="KW-0663">Pyridoxal phosphate</keyword>
<dbReference type="CDD" id="cd00609">
    <property type="entry name" value="AAT_like"/>
    <property type="match status" value="1"/>
</dbReference>
<organism evidence="7 8">
    <name type="scientific">Treponema porcinum</name>
    <dbReference type="NCBI Taxonomy" id="261392"/>
    <lineage>
        <taxon>Bacteria</taxon>
        <taxon>Pseudomonadati</taxon>
        <taxon>Spirochaetota</taxon>
        <taxon>Spirochaetia</taxon>
        <taxon>Spirochaetales</taxon>
        <taxon>Treponemataceae</taxon>
        <taxon>Treponema</taxon>
    </lineage>
</organism>
<dbReference type="PANTHER" id="PTHR46383:SF1">
    <property type="entry name" value="ASPARTATE AMINOTRANSFERASE"/>
    <property type="match status" value="1"/>
</dbReference>
<accession>A0A1T4JLQ9</accession>
<keyword evidence="8" id="KW-1185">Reference proteome</keyword>
<dbReference type="InterPro" id="IPR004839">
    <property type="entry name" value="Aminotransferase_I/II_large"/>
</dbReference>
<dbReference type="OrthoDB" id="9762162at2"/>
<dbReference type="NCBIfam" id="NF006388">
    <property type="entry name" value="PRK08637.1"/>
    <property type="match status" value="1"/>
</dbReference>
<dbReference type="InterPro" id="IPR015422">
    <property type="entry name" value="PyrdxlP-dep_Trfase_small"/>
</dbReference>
<evidence type="ECO:0000256" key="2">
    <source>
        <dbReference type="ARBA" id="ARBA00007441"/>
    </source>
</evidence>
<dbReference type="InterPro" id="IPR050596">
    <property type="entry name" value="AspAT/PAT-like"/>
</dbReference>
<dbReference type="GeneID" id="78315890"/>
<dbReference type="Gene3D" id="3.90.1150.10">
    <property type="entry name" value="Aspartate Aminotransferase, domain 1"/>
    <property type="match status" value="1"/>
</dbReference>
<dbReference type="InterPro" id="IPR015424">
    <property type="entry name" value="PyrdxlP-dep_Trfase"/>
</dbReference>
<dbReference type="SUPFAM" id="SSF53383">
    <property type="entry name" value="PLP-dependent transferases"/>
    <property type="match status" value="1"/>
</dbReference>
<evidence type="ECO:0000259" key="6">
    <source>
        <dbReference type="Pfam" id="PF00155"/>
    </source>
</evidence>
<dbReference type="GO" id="GO:0006520">
    <property type="term" value="P:amino acid metabolic process"/>
    <property type="evidence" value="ECO:0007669"/>
    <property type="project" value="InterPro"/>
</dbReference>
<reference evidence="7 8" key="1">
    <citation type="submission" date="2017-02" db="EMBL/GenBank/DDBJ databases">
        <authorList>
            <person name="Peterson S.W."/>
        </authorList>
    </citation>
    <scope>NUCLEOTIDE SEQUENCE [LARGE SCALE GENOMIC DNA]</scope>
    <source>
        <strain evidence="7 8">ATCC BAA-908</strain>
    </source>
</reference>
<dbReference type="GO" id="GO:0008483">
    <property type="term" value="F:transaminase activity"/>
    <property type="evidence" value="ECO:0007669"/>
    <property type="project" value="UniProtKB-KW"/>
</dbReference>
<comment type="similarity">
    <text evidence="2">Belongs to the class-I pyridoxal-phosphate-dependent aminotransferase family.</text>
</comment>
<evidence type="ECO:0000256" key="3">
    <source>
        <dbReference type="ARBA" id="ARBA00022576"/>
    </source>
</evidence>
<sequence>MLHPLAQELNESLKGTVAEALFSDVGRRIYFPKGIIAQGGEAKKFATVANGTIGTTVINGTPAILPSVQKCAPDMTSRELVAYAPTAGLPEIREAWKEKQIKKNPSLKNKTTSLPAVVPGLTAGLSYIMDLFVDAEKPMLAPDPSWDNYVLIAEARRGAEFHQFPMFRNGSFNIAGLEEAVKKEAAACGSVRLILNFPQNPSGYSPTSAEVKELCRILKETAETGAKILVISDDAYFGLNYEDDIEKESLFAHICDLHENVLAVKADGPTKEDFAWGFRCGFLTFGCKGWTEEQYDALVKKLMGIIRSSVSCAATPSQSMLLKSFKDPANDEEKLQLRKVLEGRYKAVRTFVNTHKSTALEALPFNSGYFMSFRTIGIDAEELRVKLLNEKGVGTISINSETLRVAFSSIDEDKIETVYSLIYQTAEELKRG</sequence>
<dbReference type="Gene3D" id="3.40.640.10">
    <property type="entry name" value="Type I PLP-dependent aspartate aminotransferase-like (Major domain)"/>
    <property type="match status" value="1"/>
</dbReference>
<dbReference type="GO" id="GO:0030170">
    <property type="term" value="F:pyridoxal phosphate binding"/>
    <property type="evidence" value="ECO:0007669"/>
    <property type="project" value="InterPro"/>
</dbReference>
<evidence type="ECO:0000256" key="4">
    <source>
        <dbReference type="ARBA" id="ARBA00022679"/>
    </source>
</evidence>
<protein>
    <submittedName>
        <fullName evidence="7">Aspartate/methionine/tyrosine aminotransferase</fullName>
    </submittedName>
</protein>
<dbReference type="EMBL" id="FUWG01000003">
    <property type="protein sequence ID" value="SJZ31072.1"/>
    <property type="molecule type" value="Genomic_DNA"/>
</dbReference>
<keyword evidence="3 7" id="KW-0032">Aminotransferase</keyword>
<dbReference type="STRING" id="261392.SAMN02745149_00573"/>
<dbReference type="Pfam" id="PF00155">
    <property type="entry name" value="Aminotran_1_2"/>
    <property type="match status" value="1"/>
</dbReference>